<feature type="binding site" evidence="7">
    <location>
        <position position="87"/>
    </location>
    <ligand>
        <name>[2Fe-2S] cluster</name>
        <dbReference type="ChEBI" id="CHEBI:190135"/>
    </ligand>
</feature>
<evidence type="ECO:0000313" key="9">
    <source>
        <dbReference type="Proteomes" id="UP000298324"/>
    </source>
</evidence>
<evidence type="ECO:0000256" key="6">
    <source>
        <dbReference type="ARBA" id="ARBA00034078"/>
    </source>
</evidence>
<comment type="caution">
    <text evidence="8">The sequence shown here is derived from an EMBL/GenBank/DDBJ whole genome shotgun (WGS) entry which is preliminary data.</text>
</comment>
<evidence type="ECO:0000313" key="8">
    <source>
        <dbReference type="EMBL" id="TEB05067.1"/>
    </source>
</evidence>
<dbReference type="Gene3D" id="3.40.30.10">
    <property type="entry name" value="Glutaredoxin"/>
    <property type="match status" value="1"/>
</dbReference>
<dbReference type="InterPro" id="IPR041921">
    <property type="entry name" value="NuoE_N"/>
</dbReference>
<accession>A0A4Y7R8G2</accession>
<protein>
    <submittedName>
        <fullName evidence="8">NADP-reducing hydrogenase subunit HndA</fullName>
        <ecNumber evidence="8">1.12.1.3</ecNumber>
    </submittedName>
</protein>
<dbReference type="PANTHER" id="PTHR43342:SF2">
    <property type="entry name" value="POTENTIAL NAD-REDUCING HYDROGENASE SUBUNIT"/>
    <property type="match status" value="1"/>
</dbReference>
<dbReference type="SUPFAM" id="SSF52833">
    <property type="entry name" value="Thioredoxin-like"/>
    <property type="match status" value="1"/>
</dbReference>
<dbReference type="InterPro" id="IPR036249">
    <property type="entry name" value="Thioredoxin-like_sf"/>
</dbReference>
<dbReference type="Proteomes" id="UP000298324">
    <property type="component" value="Unassembled WGS sequence"/>
</dbReference>
<feature type="binding site" evidence="7">
    <location>
        <position position="132"/>
    </location>
    <ligand>
        <name>[2Fe-2S] cluster</name>
        <dbReference type="ChEBI" id="CHEBI:190135"/>
    </ligand>
</feature>
<dbReference type="GO" id="GO:0050583">
    <property type="term" value="F:hydrogen dehydrogenase (NADP+) activity"/>
    <property type="evidence" value="ECO:0007669"/>
    <property type="project" value="UniProtKB-EC"/>
</dbReference>
<comment type="cofactor">
    <cofactor evidence="6">
        <name>[2Fe-2S] cluster</name>
        <dbReference type="ChEBI" id="CHEBI:190135"/>
    </cofactor>
</comment>
<comment type="cofactor">
    <cofactor evidence="7">
        <name>[2Fe-2S] cluster</name>
        <dbReference type="ChEBI" id="CHEBI:190135"/>
    </cofactor>
    <text evidence="7">Binds 1 [2Fe-2S] cluster.</text>
</comment>
<keyword evidence="2 7" id="KW-0001">2Fe-2S</keyword>
<proteinExistence type="inferred from homology"/>
<dbReference type="GO" id="GO:0046872">
    <property type="term" value="F:metal ion binding"/>
    <property type="evidence" value="ECO:0007669"/>
    <property type="project" value="UniProtKB-KW"/>
</dbReference>
<evidence type="ECO:0000256" key="1">
    <source>
        <dbReference type="ARBA" id="ARBA00010643"/>
    </source>
</evidence>
<dbReference type="EC" id="1.12.1.3" evidence="8"/>
<dbReference type="InterPro" id="IPR002023">
    <property type="entry name" value="NuoE-like"/>
</dbReference>
<dbReference type="FunFam" id="3.40.30.10:FF:000015">
    <property type="entry name" value="NADH-quinone oxidoreductase subunit E"/>
    <property type="match status" value="1"/>
</dbReference>
<evidence type="ECO:0000256" key="3">
    <source>
        <dbReference type="ARBA" id="ARBA00022723"/>
    </source>
</evidence>
<dbReference type="CDD" id="cd03064">
    <property type="entry name" value="TRX_Fd_NuoE"/>
    <property type="match status" value="1"/>
</dbReference>
<reference evidence="8 9" key="1">
    <citation type="journal article" date="2018" name="Environ. Microbiol.">
        <title>Novel energy conservation strategies and behaviour of Pelotomaculum schinkii driving syntrophic propionate catabolism.</title>
        <authorList>
            <person name="Hidalgo-Ahumada C.A.P."/>
            <person name="Nobu M.K."/>
            <person name="Narihiro T."/>
            <person name="Tamaki H."/>
            <person name="Liu W.T."/>
            <person name="Kamagata Y."/>
            <person name="Stams A.J.M."/>
            <person name="Imachi H."/>
            <person name="Sousa D.Z."/>
        </authorList>
    </citation>
    <scope>NUCLEOTIDE SEQUENCE [LARGE SCALE GENOMIC DNA]</scope>
    <source>
        <strain evidence="8 9">HH</strain>
    </source>
</reference>
<feature type="binding site" evidence="7">
    <location>
        <position position="128"/>
    </location>
    <ligand>
        <name>[2Fe-2S] cluster</name>
        <dbReference type="ChEBI" id="CHEBI:190135"/>
    </ligand>
</feature>
<dbReference type="GO" id="GO:0051537">
    <property type="term" value="F:2 iron, 2 sulfur cluster binding"/>
    <property type="evidence" value="ECO:0007669"/>
    <property type="project" value="UniProtKB-KW"/>
</dbReference>
<dbReference type="InterPro" id="IPR042128">
    <property type="entry name" value="NuoE_dom"/>
</dbReference>
<dbReference type="PIRSF" id="PIRSF000216">
    <property type="entry name" value="NADH_DH_24kDa"/>
    <property type="match status" value="1"/>
</dbReference>
<dbReference type="AlphaFoldDB" id="A0A4Y7R8G2"/>
<dbReference type="PANTHER" id="PTHR43342">
    <property type="entry name" value="NADH-QUINONE OXIDOREDUCTASE, E SUBUNIT"/>
    <property type="match status" value="1"/>
</dbReference>
<evidence type="ECO:0000256" key="7">
    <source>
        <dbReference type="PIRSR" id="PIRSR000216-1"/>
    </source>
</evidence>
<name>A0A4Y7R8G2_9FIRM</name>
<keyword evidence="8" id="KW-0560">Oxidoreductase</keyword>
<sequence length="162" mass="17659">MVACSCGCGEDELTKQLEKIIDEYRGQPSGLIQVLTKAQNLIGYLPLWVQTRIAKGLGVSLQEVYGVVTFYAFFSLIPRGRHKIAVCAGTACYVKGTKKVLKALKDTLGIKEGQTTPDSRFTVEVVRCIGACGLAPAMIIDGKDVHGRLEPEQIPEILEQYA</sequence>
<dbReference type="Gene3D" id="1.10.10.1590">
    <property type="entry name" value="NADH-quinone oxidoreductase subunit E"/>
    <property type="match status" value="1"/>
</dbReference>
<gene>
    <name evidence="8" type="primary">hndA_3</name>
    <name evidence="8" type="ORF">Psch_03830</name>
</gene>
<evidence type="ECO:0000256" key="5">
    <source>
        <dbReference type="ARBA" id="ARBA00023014"/>
    </source>
</evidence>
<comment type="similarity">
    <text evidence="1">Belongs to the complex I 24 kDa subunit family.</text>
</comment>
<evidence type="ECO:0000256" key="4">
    <source>
        <dbReference type="ARBA" id="ARBA00023004"/>
    </source>
</evidence>
<feature type="binding site" evidence="7">
    <location>
        <position position="92"/>
    </location>
    <ligand>
        <name>[2Fe-2S] cluster</name>
        <dbReference type="ChEBI" id="CHEBI:190135"/>
    </ligand>
</feature>
<keyword evidence="5 7" id="KW-0411">Iron-sulfur</keyword>
<keyword evidence="4 7" id="KW-0408">Iron</keyword>
<dbReference type="Pfam" id="PF01257">
    <property type="entry name" value="2Fe-2S_thioredx"/>
    <property type="match status" value="1"/>
</dbReference>
<dbReference type="InterPro" id="IPR028431">
    <property type="entry name" value="NADP_DH_HndA-like"/>
</dbReference>
<dbReference type="EMBL" id="QFGA01000003">
    <property type="protein sequence ID" value="TEB05067.1"/>
    <property type="molecule type" value="Genomic_DNA"/>
</dbReference>
<keyword evidence="9" id="KW-1185">Reference proteome</keyword>
<organism evidence="8 9">
    <name type="scientific">Pelotomaculum schinkii</name>
    <dbReference type="NCBI Taxonomy" id="78350"/>
    <lineage>
        <taxon>Bacteria</taxon>
        <taxon>Bacillati</taxon>
        <taxon>Bacillota</taxon>
        <taxon>Clostridia</taxon>
        <taxon>Eubacteriales</taxon>
        <taxon>Desulfotomaculaceae</taxon>
        <taxon>Pelotomaculum</taxon>
    </lineage>
</organism>
<dbReference type="RefSeq" id="WP_134219312.1">
    <property type="nucleotide sequence ID" value="NZ_QFGA01000003.1"/>
</dbReference>
<evidence type="ECO:0000256" key="2">
    <source>
        <dbReference type="ARBA" id="ARBA00022714"/>
    </source>
</evidence>
<keyword evidence="3 7" id="KW-0479">Metal-binding</keyword>